<dbReference type="EMBL" id="QGTJ01000004">
    <property type="protein sequence ID" value="PWV62469.1"/>
    <property type="molecule type" value="Genomic_DNA"/>
</dbReference>
<keyword evidence="2" id="KW-0547">Nucleotide-binding</keyword>
<evidence type="ECO:0000256" key="1">
    <source>
        <dbReference type="ARBA" id="ARBA00022448"/>
    </source>
</evidence>
<dbReference type="InterPro" id="IPR027417">
    <property type="entry name" value="P-loop_NTPase"/>
</dbReference>
<evidence type="ECO:0000256" key="4">
    <source>
        <dbReference type="ARBA" id="ARBA00022967"/>
    </source>
</evidence>
<protein>
    <submittedName>
        <fullName evidence="7">Iron complex transport system ATP-binding protein</fullName>
    </submittedName>
</protein>
<dbReference type="PROSITE" id="PS50893">
    <property type="entry name" value="ABC_TRANSPORTER_2"/>
    <property type="match status" value="1"/>
</dbReference>
<organism evidence="7 8">
    <name type="scientific">Plasticicumulans acidivorans</name>
    <dbReference type="NCBI Taxonomy" id="886464"/>
    <lineage>
        <taxon>Bacteria</taxon>
        <taxon>Pseudomonadati</taxon>
        <taxon>Pseudomonadota</taxon>
        <taxon>Gammaproteobacteria</taxon>
        <taxon>Candidatus Competibacteraceae</taxon>
        <taxon>Plasticicumulans</taxon>
    </lineage>
</organism>
<sequence length="257" mass="27533">MSETPLLAARALQVTTPARALCTGLELSIRPGERWGLLGRNGAGKSTLLHTLAGLRPAQAGSLLLDGIPLAALTPRTRAQRIGLLPQVHEDAFAGSVLETALIGRHPHLGPWGWETERDIELARAALAAVGLGGFESRRIASLSGGERRRLGFASLLTQDPALYLLDEPSNHLDIHYQHVLLGLLKQRIASGARAWLMVSHDPTLAARYCNRIVLLHADGHTETGGTELLTATALSALYGHPLHRLESPFGPLFVPG</sequence>
<keyword evidence="8" id="KW-1185">Reference proteome</keyword>
<keyword evidence="1" id="KW-0813">Transport</keyword>
<dbReference type="Proteomes" id="UP000246569">
    <property type="component" value="Unassembled WGS sequence"/>
</dbReference>
<evidence type="ECO:0000256" key="2">
    <source>
        <dbReference type="ARBA" id="ARBA00022741"/>
    </source>
</evidence>
<dbReference type="Gene3D" id="3.40.50.300">
    <property type="entry name" value="P-loop containing nucleotide triphosphate hydrolases"/>
    <property type="match status" value="1"/>
</dbReference>
<dbReference type="SMART" id="SM00382">
    <property type="entry name" value="AAA"/>
    <property type="match status" value="1"/>
</dbReference>
<keyword evidence="3 7" id="KW-0067">ATP-binding</keyword>
<dbReference type="GO" id="GO:0005524">
    <property type="term" value="F:ATP binding"/>
    <property type="evidence" value="ECO:0007669"/>
    <property type="project" value="UniProtKB-KW"/>
</dbReference>
<gene>
    <name evidence="7" type="ORF">C7443_104265</name>
</gene>
<dbReference type="Pfam" id="PF00005">
    <property type="entry name" value="ABC_tran"/>
    <property type="match status" value="1"/>
</dbReference>
<evidence type="ECO:0000259" key="6">
    <source>
        <dbReference type="PROSITE" id="PS50893"/>
    </source>
</evidence>
<dbReference type="AlphaFoldDB" id="A0A317N157"/>
<name>A0A317N157_9GAMM</name>
<reference evidence="7 8" key="1">
    <citation type="submission" date="2018-05" db="EMBL/GenBank/DDBJ databases">
        <title>Genomic Encyclopedia of Type Strains, Phase IV (KMG-IV): sequencing the most valuable type-strain genomes for metagenomic binning, comparative biology and taxonomic classification.</title>
        <authorList>
            <person name="Goeker M."/>
        </authorList>
    </citation>
    <scope>NUCLEOTIDE SEQUENCE [LARGE SCALE GENOMIC DNA]</scope>
    <source>
        <strain evidence="7 8">DSM 23606</strain>
    </source>
</reference>
<proteinExistence type="predicted"/>
<dbReference type="InterPro" id="IPR017871">
    <property type="entry name" value="ABC_transporter-like_CS"/>
</dbReference>
<comment type="caution">
    <text evidence="7">The sequence shown here is derived from an EMBL/GenBank/DDBJ whole genome shotgun (WGS) entry which is preliminary data.</text>
</comment>
<dbReference type="CDD" id="cd03214">
    <property type="entry name" value="ABC_Iron-Siderophores_B12_Hemin"/>
    <property type="match status" value="1"/>
</dbReference>
<feature type="domain" description="ABC transporter" evidence="6">
    <location>
        <begin position="7"/>
        <end position="243"/>
    </location>
</feature>
<accession>A0A317N157</accession>
<dbReference type="RefSeq" id="WP_110018288.1">
    <property type="nucleotide sequence ID" value="NZ_QGTJ01000004.1"/>
</dbReference>
<comment type="function">
    <text evidence="5">Part of the ABC transporter complex HmuTUV involved in hemin import. Responsible for energy coupling to the transport system.</text>
</comment>
<evidence type="ECO:0000256" key="5">
    <source>
        <dbReference type="ARBA" id="ARBA00037066"/>
    </source>
</evidence>
<dbReference type="InterPro" id="IPR003593">
    <property type="entry name" value="AAA+_ATPase"/>
</dbReference>
<dbReference type="PROSITE" id="PS00211">
    <property type="entry name" value="ABC_TRANSPORTER_1"/>
    <property type="match status" value="1"/>
</dbReference>
<evidence type="ECO:0000256" key="3">
    <source>
        <dbReference type="ARBA" id="ARBA00022840"/>
    </source>
</evidence>
<dbReference type="GO" id="GO:0016887">
    <property type="term" value="F:ATP hydrolysis activity"/>
    <property type="evidence" value="ECO:0007669"/>
    <property type="project" value="InterPro"/>
</dbReference>
<dbReference type="SUPFAM" id="SSF52540">
    <property type="entry name" value="P-loop containing nucleoside triphosphate hydrolases"/>
    <property type="match status" value="1"/>
</dbReference>
<keyword evidence="4" id="KW-1278">Translocase</keyword>
<evidence type="ECO:0000313" key="7">
    <source>
        <dbReference type="EMBL" id="PWV62469.1"/>
    </source>
</evidence>
<dbReference type="PANTHER" id="PTHR42794">
    <property type="entry name" value="HEMIN IMPORT ATP-BINDING PROTEIN HMUV"/>
    <property type="match status" value="1"/>
</dbReference>
<dbReference type="OrthoDB" id="6461291at2"/>
<dbReference type="PANTHER" id="PTHR42794:SF1">
    <property type="entry name" value="HEMIN IMPORT ATP-BINDING PROTEIN HMUV"/>
    <property type="match status" value="1"/>
</dbReference>
<evidence type="ECO:0000313" key="8">
    <source>
        <dbReference type="Proteomes" id="UP000246569"/>
    </source>
</evidence>
<dbReference type="InterPro" id="IPR003439">
    <property type="entry name" value="ABC_transporter-like_ATP-bd"/>
</dbReference>